<evidence type="ECO:0000256" key="1">
    <source>
        <dbReference type="SAM" id="Phobius"/>
    </source>
</evidence>
<keyword evidence="1" id="KW-0472">Membrane</keyword>
<proteinExistence type="evidence at transcript level"/>
<evidence type="ECO:0000313" key="2">
    <source>
        <dbReference type="EMBL" id="AFK41950.1"/>
    </source>
</evidence>
<reference evidence="2" key="1">
    <citation type="submission" date="2012-05" db="EMBL/GenBank/DDBJ databases">
        <authorList>
            <person name="Krishnakumar V."/>
            <person name="Cheung F."/>
            <person name="Xiao Y."/>
            <person name="Chan A."/>
            <person name="Moskal W.A."/>
            <person name="Town C.D."/>
        </authorList>
    </citation>
    <scope>NUCLEOTIDE SEQUENCE</scope>
</reference>
<accession>I3SNV8</accession>
<keyword evidence="1" id="KW-1133">Transmembrane helix</keyword>
<protein>
    <submittedName>
        <fullName evidence="2">Uncharacterized protein</fullName>
    </submittedName>
</protein>
<dbReference type="EMBL" id="BT142156">
    <property type="protein sequence ID" value="AFK41950.1"/>
    <property type="molecule type" value="mRNA"/>
</dbReference>
<feature type="transmembrane region" description="Helical" evidence="1">
    <location>
        <begin position="21"/>
        <end position="44"/>
    </location>
</feature>
<dbReference type="AlphaFoldDB" id="I3SNV8"/>
<sequence length="54" mass="6007">MAGKLLLGLRLKQITMTARTVNLFLLRNLLIVWLVMCTSVRYIGGSDLLDVVSS</sequence>
<organism evidence="2">
    <name type="scientific">Lotus japonicus</name>
    <name type="common">Lotus corniculatus var. japonicus</name>
    <dbReference type="NCBI Taxonomy" id="34305"/>
    <lineage>
        <taxon>Eukaryota</taxon>
        <taxon>Viridiplantae</taxon>
        <taxon>Streptophyta</taxon>
        <taxon>Embryophyta</taxon>
        <taxon>Tracheophyta</taxon>
        <taxon>Spermatophyta</taxon>
        <taxon>Magnoliopsida</taxon>
        <taxon>eudicotyledons</taxon>
        <taxon>Gunneridae</taxon>
        <taxon>Pentapetalae</taxon>
        <taxon>rosids</taxon>
        <taxon>fabids</taxon>
        <taxon>Fabales</taxon>
        <taxon>Fabaceae</taxon>
        <taxon>Papilionoideae</taxon>
        <taxon>50 kb inversion clade</taxon>
        <taxon>NPAAA clade</taxon>
        <taxon>Hologalegina</taxon>
        <taxon>robinioid clade</taxon>
        <taxon>Loteae</taxon>
        <taxon>Lotus</taxon>
    </lineage>
</organism>
<name>I3SNV8_LOTJA</name>
<keyword evidence="1" id="KW-0812">Transmembrane</keyword>